<name>A0ABS5C0P2_9BACT</name>
<dbReference type="Proteomes" id="UP000676565">
    <property type="component" value="Unassembled WGS sequence"/>
</dbReference>
<dbReference type="RefSeq" id="WP_210660246.1">
    <property type="nucleotide sequence ID" value="NZ_JAGKQQ010000001.1"/>
</dbReference>
<evidence type="ECO:0000313" key="2">
    <source>
        <dbReference type="Proteomes" id="UP000676565"/>
    </source>
</evidence>
<protein>
    <submittedName>
        <fullName evidence="1">Uncharacterized protein</fullName>
    </submittedName>
</protein>
<proteinExistence type="predicted"/>
<sequence>MGVSIYYEARRDHPLSTAERQAIADIDRRHALASGANETGEWVNAPYWESFCIYEPNEDTEPGVIFEGATKLPLTTEDEFWEAIQHWCRVLTLIRRVLAGATWSVDIDHRPVVWNGERNEYDPSIDADNA</sequence>
<keyword evidence="2" id="KW-1185">Reference proteome</keyword>
<reference evidence="1 2" key="1">
    <citation type="submission" date="2021-04" db="EMBL/GenBank/DDBJ databases">
        <authorList>
            <person name="Ivanova A."/>
        </authorList>
    </citation>
    <scope>NUCLEOTIDE SEQUENCE [LARGE SCALE GENOMIC DNA]</scope>
    <source>
        <strain evidence="1 2">G18</strain>
    </source>
</reference>
<dbReference type="EMBL" id="JAGKQQ010000001">
    <property type="protein sequence ID" value="MBP3959552.1"/>
    <property type="molecule type" value="Genomic_DNA"/>
</dbReference>
<accession>A0ABS5C0P2</accession>
<gene>
    <name evidence="1" type="ORF">J8F10_30275</name>
</gene>
<evidence type="ECO:0000313" key="1">
    <source>
        <dbReference type="EMBL" id="MBP3959552.1"/>
    </source>
</evidence>
<comment type="caution">
    <text evidence="1">The sequence shown here is derived from an EMBL/GenBank/DDBJ whole genome shotgun (WGS) entry which is preliminary data.</text>
</comment>
<organism evidence="1 2">
    <name type="scientific">Gemmata palustris</name>
    <dbReference type="NCBI Taxonomy" id="2822762"/>
    <lineage>
        <taxon>Bacteria</taxon>
        <taxon>Pseudomonadati</taxon>
        <taxon>Planctomycetota</taxon>
        <taxon>Planctomycetia</taxon>
        <taxon>Gemmatales</taxon>
        <taxon>Gemmataceae</taxon>
        <taxon>Gemmata</taxon>
    </lineage>
</organism>